<dbReference type="InterPro" id="IPR009362">
    <property type="entry name" value="YhcG_C"/>
</dbReference>
<organism evidence="3 4">
    <name type="scientific">Flavobacterium zhoui</name>
    <dbReference type="NCBI Taxonomy" id="3230414"/>
    <lineage>
        <taxon>Bacteria</taxon>
        <taxon>Pseudomonadati</taxon>
        <taxon>Bacteroidota</taxon>
        <taxon>Flavobacteriia</taxon>
        <taxon>Flavobacteriales</taxon>
        <taxon>Flavobacteriaceae</taxon>
        <taxon>Flavobacterium</taxon>
    </lineage>
</organism>
<dbReference type="Gene3D" id="3.40.1350.10">
    <property type="match status" value="1"/>
</dbReference>
<gene>
    <name evidence="3" type="ORF">ACFX5F_12145</name>
</gene>
<dbReference type="InterPro" id="IPR053148">
    <property type="entry name" value="PD-DEXK-like_domain"/>
</dbReference>
<dbReference type="PANTHER" id="PTHR30547:SF0">
    <property type="entry name" value="BLR8175 PROTEIN"/>
    <property type="match status" value="1"/>
</dbReference>
<dbReference type="RefSeq" id="WP_379852302.1">
    <property type="nucleotide sequence ID" value="NZ_JBHZPY010000010.1"/>
</dbReference>
<dbReference type="PANTHER" id="PTHR30547">
    <property type="entry name" value="UNCHARACTERIZED PROTEIN YHCG-RELATED"/>
    <property type="match status" value="1"/>
</dbReference>
<protein>
    <submittedName>
        <fullName evidence="3">YhcG family protein</fullName>
    </submittedName>
</protein>
<evidence type="ECO:0000313" key="4">
    <source>
        <dbReference type="Proteomes" id="UP001600107"/>
    </source>
</evidence>
<proteinExistence type="predicted"/>
<feature type="domain" description="YhcG N-terminal" evidence="2">
    <location>
        <begin position="149"/>
        <end position="202"/>
    </location>
</feature>
<sequence>MNSEIERYKGLLTNIKNRVRQGQLKANLSANAEMLATYWDIGKMIHLQQQQKGWGKGVIPKLASDLKNELAEVKGFSVRNIQMMIQFYNEYSDFSIWQLAVGKLDIDAVTKLSVAQLESNSISQAPVARLKNNSITQLSVAQLQNIPNESLLITKIGWTQHTVLLQKIKDMPIRYWYMQQILEQGWSRDTLVTQIKSKIHERQGALVHNFDTTLTNAHSLWAKQTFKDPYIFDFLTLATEFSERELELELLKHVERFLLELGAGFAFVGRQYKLEISDKEFYIDLLFYHIKMRCFVVIDLKKGDFLPEYAGKMNFYCSAVDDILKHETDKPTIGLILCKGKDRIFAEYALRDVNKPIGVSEYELTQMLPDNLKSSLPSIEDIEKEFFEANNQDN</sequence>
<evidence type="ECO:0000259" key="1">
    <source>
        <dbReference type="Pfam" id="PF06250"/>
    </source>
</evidence>
<dbReference type="InterPro" id="IPR011856">
    <property type="entry name" value="tRNA_endonuc-like_dom_sf"/>
</dbReference>
<keyword evidence="4" id="KW-1185">Reference proteome</keyword>
<dbReference type="InterPro" id="IPR041527">
    <property type="entry name" value="YhcG_N"/>
</dbReference>
<dbReference type="Pfam" id="PF17761">
    <property type="entry name" value="DUF1016_N"/>
    <property type="match status" value="2"/>
</dbReference>
<name>A0ABW6I6S1_9FLAO</name>
<dbReference type="Pfam" id="PF06250">
    <property type="entry name" value="YhcG_C"/>
    <property type="match status" value="1"/>
</dbReference>
<dbReference type="EMBL" id="JBHZPY010000010">
    <property type="protein sequence ID" value="MFE3871972.1"/>
    <property type="molecule type" value="Genomic_DNA"/>
</dbReference>
<feature type="domain" description="YhcG PDDEXK nuclease" evidence="1">
    <location>
        <begin position="223"/>
        <end position="377"/>
    </location>
</feature>
<accession>A0ABW6I6S1</accession>
<comment type="caution">
    <text evidence="3">The sequence shown here is derived from an EMBL/GenBank/DDBJ whole genome shotgun (WGS) entry which is preliminary data.</text>
</comment>
<evidence type="ECO:0000259" key="2">
    <source>
        <dbReference type="Pfam" id="PF17761"/>
    </source>
</evidence>
<feature type="domain" description="YhcG N-terminal" evidence="2">
    <location>
        <begin position="14"/>
        <end position="106"/>
    </location>
</feature>
<evidence type="ECO:0000313" key="3">
    <source>
        <dbReference type="EMBL" id="MFE3871972.1"/>
    </source>
</evidence>
<dbReference type="Proteomes" id="UP001600107">
    <property type="component" value="Unassembled WGS sequence"/>
</dbReference>
<reference evidence="3 4" key="1">
    <citation type="submission" date="2024-06" db="EMBL/GenBank/DDBJ databases">
        <title>Flavobacterium spp. isolated from glacier.</title>
        <authorList>
            <person name="Han D."/>
        </authorList>
    </citation>
    <scope>NUCLEOTIDE SEQUENCE [LARGE SCALE GENOMIC DNA]</scope>
    <source>
        <strain evidence="3 4">ZS1P70</strain>
    </source>
</reference>